<comment type="subcellular location">
    <subcellularLocation>
        <location evidence="1">Nucleus</location>
    </subcellularLocation>
</comment>
<dbReference type="PANTHER" id="PTHR46117:SF2">
    <property type="entry name" value="UPSTREAM STIMULATORY FACTOR 2"/>
    <property type="match status" value="1"/>
</dbReference>
<protein>
    <recommendedName>
        <fullName evidence="7">BHLH domain-containing protein</fullName>
    </recommendedName>
</protein>
<feature type="coiled-coil region" evidence="5">
    <location>
        <begin position="295"/>
        <end position="346"/>
    </location>
</feature>
<dbReference type="SMART" id="SM00353">
    <property type="entry name" value="HLH"/>
    <property type="match status" value="1"/>
</dbReference>
<dbReference type="GeneTree" id="ENSGT00940000160704"/>
<feature type="compositionally biased region" description="Basic and acidic residues" evidence="6">
    <location>
        <begin position="230"/>
        <end position="253"/>
    </location>
</feature>
<keyword evidence="2" id="KW-0805">Transcription regulation</keyword>
<reference evidence="8" key="4">
    <citation type="submission" date="2025-09" db="UniProtKB">
        <authorList>
            <consortium name="Ensembl"/>
        </authorList>
    </citation>
    <scope>IDENTIFICATION</scope>
</reference>
<name>A0A3P8NDC0_ASTCA</name>
<keyword evidence="5" id="KW-0175">Coiled coil</keyword>
<dbReference type="InterPro" id="IPR051732">
    <property type="entry name" value="USF"/>
</dbReference>
<keyword evidence="9" id="KW-1185">Reference proteome</keyword>
<dbReference type="PANTHER" id="PTHR46117">
    <property type="entry name" value="FI24210P1"/>
    <property type="match status" value="1"/>
</dbReference>
<feature type="domain" description="BHLH" evidence="7">
    <location>
        <begin position="244"/>
        <end position="298"/>
    </location>
</feature>
<reference evidence="8 9" key="1">
    <citation type="submission" date="2018-05" db="EMBL/GenBank/DDBJ databases">
        <authorList>
            <person name="Datahose"/>
        </authorList>
    </citation>
    <scope>NUCLEOTIDE SEQUENCE</scope>
</reference>
<dbReference type="GO" id="GO:0045944">
    <property type="term" value="P:positive regulation of transcription by RNA polymerase II"/>
    <property type="evidence" value="ECO:0007669"/>
    <property type="project" value="UniProtKB-ARBA"/>
</dbReference>
<evidence type="ECO:0000256" key="3">
    <source>
        <dbReference type="ARBA" id="ARBA00023163"/>
    </source>
</evidence>
<feature type="region of interest" description="Disordered" evidence="6">
    <location>
        <begin position="1"/>
        <end position="31"/>
    </location>
</feature>
<evidence type="ECO:0000256" key="5">
    <source>
        <dbReference type="SAM" id="Coils"/>
    </source>
</evidence>
<dbReference type="Pfam" id="PF00010">
    <property type="entry name" value="HLH"/>
    <property type="match status" value="1"/>
</dbReference>
<dbReference type="InterPro" id="IPR011598">
    <property type="entry name" value="bHLH_dom"/>
</dbReference>
<sequence length="354" mass="38638">MDMLEQSLDSSASHDKQETEEVVQLQEGEAVGTDEQTAVTITGVPQTAFADHNVQYQFRTDNSGGQVTYRVVQVTDDQLEAAADGTGAVSVVSTAAFAGAPQAVAQAVIQNPFSNGGSPGGETVGGETRFAYFPAATVSDGTATAVSVQATADPTITQAGGEKHFFNRQIKQAHVVDLTPRGVSSNPGQFYVMMSPPEVLQTATQRTIAPRTHTYTADLGESEMLQHGSSDWKVDGPRAPRDERRRAQHNEVERRRRDKINNWIVTLSKIIPDCSIDSRTGASKGGILSKACDYIRELRQNNQRLQDSYKEVERVEMDNELLRQQIEELKNDNALLRAQLQQHGIEVNGDATPQ</sequence>
<reference evidence="8" key="3">
    <citation type="submission" date="2025-08" db="UniProtKB">
        <authorList>
            <consortium name="Ensembl"/>
        </authorList>
    </citation>
    <scope>IDENTIFICATION</scope>
</reference>
<organism evidence="8 9">
    <name type="scientific">Astatotilapia calliptera</name>
    <name type="common">Eastern happy</name>
    <name type="synonym">Chromis callipterus</name>
    <dbReference type="NCBI Taxonomy" id="8154"/>
    <lineage>
        <taxon>Eukaryota</taxon>
        <taxon>Metazoa</taxon>
        <taxon>Chordata</taxon>
        <taxon>Craniata</taxon>
        <taxon>Vertebrata</taxon>
        <taxon>Euteleostomi</taxon>
        <taxon>Actinopterygii</taxon>
        <taxon>Neopterygii</taxon>
        <taxon>Teleostei</taxon>
        <taxon>Neoteleostei</taxon>
        <taxon>Acanthomorphata</taxon>
        <taxon>Ovalentaria</taxon>
        <taxon>Cichlomorphae</taxon>
        <taxon>Cichliformes</taxon>
        <taxon>Cichlidae</taxon>
        <taxon>African cichlids</taxon>
        <taxon>Pseudocrenilabrinae</taxon>
        <taxon>Haplochromini</taxon>
        <taxon>Astatotilapia</taxon>
    </lineage>
</organism>
<evidence type="ECO:0000313" key="9">
    <source>
        <dbReference type="Proteomes" id="UP000265100"/>
    </source>
</evidence>
<dbReference type="Bgee" id="ENSACLG00000001881">
    <property type="expression patterns" value="Expressed in anal fin and 8 other cell types or tissues"/>
</dbReference>
<dbReference type="Ensembl" id="ENSACLT00000002838.2">
    <property type="protein sequence ID" value="ENSACLP00000002777.2"/>
    <property type="gene ID" value="ENSACLG00000001881.2"/>
</dbReference>
<dbReference type="Gene3D" id="4.10.280.10">
    <property type="entry name" value="Helix-loop-helix DNA-binding domain"/>
    <property type="match status" value="1"/>
</dbReference>
<keyword evidence="4" id="KW-0539">Nucleus</keyword>
<reference evidence="9" key="2">
    <citation type="submission" date="2023-03" db="EMBL/GenBank/DDBJ databases">
        <authorList>
            <consortium name="Wellcome Sanger Institute Data Sharing"/>
        </authorList>
    </citation>
    <scope>NUCLEOTIDE SEQUENCE [LARGE SCALE GENOMIC DNA]</scope>
</reference>
<dbReference type="SUPFAM" id="SSF47459">
    <property type="entry name" value="HLH, helix-loop-helix DNA-binding domain"/>
    <property type="match status" value="1"/>
</dbReference>
<dbReference type="AlphaFoldDB" id="A0A3P8NDC0"/>
<proteinExistence type="predicted"/>
<dbReference type="OrthoDB" id="690068at2759"/>
<dbReference type="STRING" id="8154.ENSACLP00000002777"/>
<dbReference type="PROSITE" id="PS50888">
    <property type="entry name" value="BHLH"/>
    <property type="match status" value="1"/>
</dbReference>
<evidence type="ECO:0000256" key="6">
    <source>
        <dbReference type="SAM" id="MobiDB-lite"/>
    </source>
</evidence>
<dbReference type="GO" id="GO:0005634">
    <property type="term" value="C:nucleus"/>
    <property type="evidence" value="ECO:0007669"/>
    <property type="project" value="UniProtKB-SubCell"/>
</dbReference>
<dbReference type="GO" id="GO:0046983">
    <property type="term" value="F:protein dimerization activity"/>
    <property type="evidence" value="ECO:0007669"/>
    <property type="project" value="InterPro"/>
</dbReference>
<dbReference type="GO" id="GO:0000981">
    <property type="term" value="F:DNA-binding transcription factor activity, RNA polymerase II-specific"/>
    <property type="evidence" value="ECO:0007669"/>
    <property type="project" value="TreeGrafter"/>
</dbReference>
<evidence type="ECO:0000256" key="4">
    <source>
        <dbReference type="ARBA" id="ARBA00023242"/>
    </source>
</evidence>
<dbReference type="Proteomes" id="UP000265100">
    <property type="component" value="Chromosome 22"/>
</dbReference>
<evidence type="ECO:0000256" key="1">
    <source>
        <dbReference type="ARBA" id="ARBA00004123"/>
    </source>
</evidence>
<evidence type="ECO:0000313" key="8">
    <source>
        <dbReference type="Ensembl" id="ENSACLP00000002777.2"/>
    </source>
</evidence>
<dbReference type="GO" id="GO:0000978">
    <property type="term" value="F:RNA polymerase II cis-regulatory region sequence-specific DNA binding"/>
    <property type="evidence" value="ECO:0007669"/>
    <property type="project" value="TreeGrafter"/>
</dbReference>
<evidence type="ECO:0000259" key="7">
    <source>
        <dbReference type="PROSITE" id="PS50888"/>
    </source>
</evidence>
<dbReference type="InterPro" id="IPR036638">
    <property type="entry name" value="HLH_DNA-bd_sf"/>
</dbReference>
<feature type="region of interest" description="Disordered" evidence="6">
    <location>
        <begin position="221"/>
        <end position="253"/>
    </location>
</feature>
<evidence type="ECO:0000256" key="2">
    <source>
        <dbReference type="ARBA" id="ARBA00023015"/>
    </source>
</evidence>
<gene>
    <name evidence="8" type="primary">USF2</name>
</gene>
<dbReference type="OMA" id="TANTRMA"/>
<accession>A0A3P8NDC0</accession>
<keyword evidence="3" id="KW-0804">Transcription</keyword>